<protein>
    <recommendedName>
        <fullName evidence="3">P22 coat protein-protein 5 domain protein</fullName>
    </recommendedName>
</protein>
<dbReference type="RefSeq" id="WP_069680441.1">
    <property type="nucleotide sequence ID" value="NZ_CP017253.2"/>
</dbReference>
<proteinExistence type="predicted"/>
<dbReference type="STRING" id="394958.BGI42_11415"/>
<sequence>MSVNNFKATLWEGALLANFHTVSVANSVSTKPTKIQGNKVIFNRVGAGTIKDYEGSISWDDINTTPIEMTFDKKKYFAFSLDDCDKVQLVLDVMATTTAEHAAVLAETYDKDFFITLASGAKTQNIIGSKSSKKDVSPANIYDYIVDLGTILSKNKIPKADRYVTVDSEILGLLSKDRRFTPNPSVLANGFVDGQTINGMKVVCSEEKPAGQIIAHYKGAIGAAKQLDEMEAMRLQTSFADGVRGLCMYGSKVLRDDAIAILNYNIIPTDQVIPTKVEIANTKENPVNTKEVTGA</sequence>
<dbReference type="OrthoDB" id="1624479at2"/>
<evidence type="ECO:0008006" key="3">
    <source>
        <dbReference type="Google" id="ProtNLM"/>
    </source>
</evidence>
<dbReference type="EMBL" id="CP017253">
    <property type="protein sequence ID" value="AOR24306.1"/>
    <property type="molecule type" value="Genomic_DNA"/>
</dbReference>
<organism evidence="1 2">
    <name type="scientific">Clostridium taeniosporum</name>
    <dbReference type="NCBI Taxonomy" id="394958"/>
    <lineage>
        <taxon>Bacteria</taxon>
        <taxon>Bacillati</taxon>
        <taxon>Bacillota</taxon>
        <taxon>Clostridia</taxon>
        <taxon>Eubacteriales</taxon>
        <taxon>Clostridiaceae</taxon>
        <taxon>Clostridium</taxon>
    </lineage>
</organism>
<evidence type="ECO:0000313" key="1">
    <source>
        <dbReference type="EMBL" id="AOR24306.1"/>
    </source>
</evidence>
<dbReference type="AlphaFoldDB" id="A0A1D7XLU6"/>
<evidence type="ECO:0000313" key="2">
    <source>
        <dbReference type="Proteomes" id="UP000094652"/>
    </source>
</evidence>
<dbReference type="KEGG" id="ctae:BGI42_11415"/>
<name>A0A1D7XLU6_9CLOT</name>
<gene>
    <name evidence="1" type="ORF">BGI42_11415</name>
</gene>
<dbReference type="Proteomes" id="UP000094652">
    <property type="component" value="Chromosome"/>
</dbReference>
<keyword evidence="2" id="KW-1185">Reference proteome</keyword>
<accession>A0A1D7XLU6</accession>
<reference evidence="2" key="1">
    <citation type="submission" date="2016-09" db="EMBL/GenBank/DDBJ databases">
        <title>Genomics of Clostridium taeniosporum, an organism which forms endospores with ribbon-like appendages.</title>
        <authorList>
            <person name="Walker J.R."/>
        </authorList>
    </citation>
    <scope>NUCLEOTIDE SEQUENCE [LARGE SCALE GENOMIC DNA]</scope>
    <source>
        <strain evidence="2">1/k</strain>
    </source>
</reference>